<evidence type="ECO:0000259" key="1">
    <source>
        <dbReference type="Pfam" id="PF11823"/>
    </source>
</evidence>
<dbReference type="Pfam" id="PF11823">
    <property type="entry name" value="Se_S_carrier"/>
    <property type="match status" value="1"/>
</dbReference>
<comment type="caution">
    <text evidence="2">The sequence shown here is derived from an EMBL/GenBank/DDBJ whole genome shotgun (WGS) entry which is preliminary data.</text>
</comment>
<reference evidence="2 3" key="1">
    <citation type="submission" date="2010-07" db="EMBL/GenBank/DDBJ databases">
        <authorList>
            <person name="Sid Ahmed O."/>
        </authorList>
    </citation>
    <scope>NUCLEOTIDE SEQUENCE [LARGE SCALE GENOMIC DNA]</scope>
    <source>
        <strain evidence="2 3">TX4248</strain>
    </source>
</reference>
<dbReference type="InterPro" id="IPR021778">
    <property type="entry name" value="Se/S_carrier-like"/>
</dbReference>
<dbReference type="AlphaFoldDB" id="A0A125W2S1"/>
<dbReference type="RefSeq" id="WP_002356603.1">
    <property type="nucleotide sequence ID" value="NZ_GL454487.1"/>
</dbReference>
<sequence>MEYLLTFPNTHYAVLAEQVLLARKVAVRVFTLPPSLTDGCGIGLLINEAEITHSVCFLEEAKVRVASIFSVKNDLGERRYQLWSP</sequence>
<feature type="domain" description="Putative Se/S carrier protein-like" evidence="1">
    <location>
        <begin position="2"/>
        <end position="69"/>
    </location>
</feature>
<organism evidence="2 3">
    <name type="scientific">Enterococcus faecalis TX4248</name>
    <dbReference type="NCBI Taxonomy" id="749495"/>
    <lineage>
        <taxon>Bacteria</taxon>
        <taxon>Bacillati</taxon>
        <taxon>Bacillota</taxon>
        <taxon>Bacilli</taxon>
        <taxon>Lactobacillales</taxon>
        <taxon>Enterococcaceae</taxon>
        <taxon>Enterococcus</taxon>
    </lineage>
</organism>
<dbReference type="Proteomes" id="UP000004846">
    <property type="component" value="Unassembled WGS sequence"/>
</dbReference>
<dbReference type="HOGENOM" id="CLU_167443_2_2_9"/>
<proteinExistence type="predicted"/>
<gene>
    <name evidence="2" type="ORF">HMPREF9498_02811</name>
</gene>
<accession>A0A125W2S1</accession>
<protein>
    <recommendedName>
        <fullName evidence="1">Putative Se/S carrier protein-like domain-containing protein</fullName>
    </recommendedName>
</protein>
<dbReference type="EMBL" id="AEBR01000102">
    <property type="protein sequence ID" value="EFM81669.1"/>
    <property type="molecule type" value="Genomic_DNA"/>
</dbReference>
<name>A0A125W2S1_ENTFL</name>
<evidence type="ECO:0000313" key="2">
    <source>
        <dbReference type="EMBL" id="EFM81669.1"/>
    </source>
</evidence>
<evidence type="ECO:0000313" key="3">
    <source>
        <dbReference type="Proteomes" id="UP000004846"/>
    </source>
</evidence>